<feature type="non-terminal residue" evidence="2">
    <location>
        <position position="259"/>
    </location>
</feature>
<dbReference type="InterPro" id="IPR041315">
    <property type="entry name" value="PlcR_TPR"/>
</dbReference>
<dbReference type="Pfam" id="PF18768">
    <property type="entry name" value="RNPP_C"/>
    <property type="match status" value="1"/>
</dbReference>
<dbReference type="Pfam" id="PF01381">
    <property type="entry name" value="HTH_3"/>
    <property type="match status" value="1"/>
</dbReference>
<dbReference type="RefSeq" id="WP_058713001.1">
    <property type="nucleotide sequence ID" value="NZ_LDQV01000009.1"/>
</dbReference>
<dbReference type="InterPro" id="IPR010982">
    <property type="entry name" value="Lambda_DNA-bd_dom_sf"/>
</dbReference>
<dbReference type="AlphaFoldDB" id="A0AAW3MG95"/>
<feature type="domain" description="HTH cro/C1-type" evidence="1">
    <location>
        <begin position="13"/>
        <end position="66"/>
    </location>
</feature>
<reference evidence="2 3" key="1">
    <citation type="journal article" date="2016" name="Front. Microbiol.">
        <title>Genomic Resource of Rice Seed Associated Bacteria.</title>
        <authorList>
            <person name="Midha S."/>
            <person name="Bansal K."/>
            <person name="Sharma S."/>
            <person name="Kumar N."/>
            <person name="Patil P.P."/>
            <person name="Chaudhry V."/>
            <person name="Patil P.B."/>
        </authorList>
    </citation>
    <scope>NUCLEOTIDE SEQUENCE [LARGE SCALE GENOMIC DNA]</scope>
    <source>
        <strain evidence="2 3">RSA11</strain>
    </source>
</reference>
<evidence type="ECO:0000313" key="2">
    <source>
        <dbReference type="EMBL" id="KTR28139.1"/>
    </source>
</evidence>
<dbReference type="Proteomes" id="UP000072605">
    <property type="component" value="Unassembled WGS sequence"/>
</dbReference>
<dbReference type="Gene3D" id="1.25.40.10">
    <property type="entry name" value="Tetratricopeptide repeat domain"/>
    <property type="match status" value="1"/>
</dbReference>
<dbReference type="PANTHER" id="PTHR37038">
    <property type="entry name" value="TRANSCRIPTIONAL REGULATOR-RELATED"/>
    <property type="match status" value="1"/>
</dbReference>
<evidence type="ECO:0000313" key="3">
    <source>
        <dbReference type="Proteomes" id="UP000072605"/>
    </source>
</evidence>
<dbReference type="Gene3D" id="1.10.260.40">
    <property type="entry name" value="lambda repressor-like DNA-binding domains"/>
    <property type="match status" value="1"/>
</dbReference>
<gene>
    <name evidence="2" type="ORF">RSA11_02585</name>
</gene>
<dbReference type="CDD" id="cd00093">
    <property type="entry name" value="HTH_XRE"/>
    <property type="match status" value="1"/>
</dbReference>
<sequence length="259" mass="30269">MDHFTSPQIGLALRRLRKKHNLTQKDLASGICSQAEISKIESGTHSPTVELLYALSKRLQVSISAFLDPNRQQDSLKTIDEDLLYRFRNLDFESIYKESQKILKQHDSSFEYVLLYKYYYYICSYRLQKIDYRTCIVELQNLSTEYLTSHYSPNMLIRIKSAIANLYSENKSYQHSINVYEEILKLNFDSDDLVTEKIRIMYNFSKILLEFSKNDQALQLIDEAIEESLNFKDMSLLGQLYSQKGDCLERLGASKEGIL</sequence>
<evidence type="ECO:0000259" key="1">
    <source>
        <dbReference type="PROSITE" id="PS50943"/>
    </source>
</evidence>
<dbReference type="SUPFAM" id="SSF47413">
    <property type="entry name" value="lambda repressor-like DNA-binding domains"/>
    <property type="match status" value="1"/>
</dbReference>
<dbReference type="GO" id="GO:0003677">
    <property type="term" value="F:DNA binding"/>
    <property type="evidence" value="ECO:0007669"/>
    <property type="project" value="InterPro"/>
</dbReference>
<comment type="caution">
    <text evidence="2">The sequence shown here is derived from an EMBL/GenBank/DDBJ whole genome shotgun (WGS) entry which is preliminary data.</text>
</comment>
<protein>
    <recommendedName>
        <fullName evidence="1">HTH cro/C1-type domain-containing protein</fullName>
    </recommendedName>
</protein>
<dbReference type="EMBL" id="LDQV01000009">
    <property type="protein sequence ID" value="KTR28139.1"/>
    <property type="molecule type" value="Genomic_DNA"/>
</dbReference>
<proteinExistence type="predicted"/>
<accession>A0AAW3MG95</accession>
<name>A0AAW3MG95_9BACL</name>
<dbReference type="PANTHER" id="PTHR37038:SF14">
    <property type="entry name" value="TRANSCRIPTIONAL ACTIVATOR"/>
    <property type="match status" value="1"/>
</dbReference>
<dbReference type="InterPro" id="IPR011990">
    <property type="entry name" value="TPR-like_helical_dom_sf"/>
</dbReference>
<dbReference type="SUPFAM" id="SSF48452">
    <property type="entry name" value="TPR-like"/>
    <property type="match status" value="1"/>
</dbReference>
<dbReference type="InterPro" id="IPR053163">
    <property type="entry name" value="HTH-type_regulator_Rgg"/>
</dbReference>
<organism evidence="2 3">
    <name type="scientific">Exiguobacterium indicum</name>
    <dbReference type="NCBI Taxonomy" id="296995"/>
    <lineage>
        <taxon>Bacteria</taxon>
        <taxon>Bacillati</taxon>
        <taxon>Bacillota</taxon>
        <taxon>Bacilli</taxon>
        <taxon>Bacillales</taxon>
        <taxon>Bacillales Family XII. Incertae Sedis</taxon>
        <taxon>Exiguobacterium</taxon>
    </lineage>
</organism>
<dbReference type="PROSITE" id="PS50943">
    <property type="entry name" value="HTH_CROC1"/>
    <property type="match status" value="1"/>
</dbReference>
<dbReference type="InterPro" id="IPR001387">
    <property type="entry name" value="Cro/C1-type_HTH"/>
</dbReference>
<dbReference type="SMART" id="SM00530">
    <property type="entry name" value="HTH_XRE"/>
    <property type="match status" value="1"/>
</dbReference>